<evidence type="ECO:0000256" key="8">
    <source>
        <dbReference type="ARBA" id="ARBA00022679"/>
    </source>
</evidence>
<dbReference type="Pfam" id="PF23009">
    <property type="entry name" value="UBC_like"/>
    <property type="match status" value="1"/>
</dbReference>
<dbReference type="PANTHER" id="PTHR12389">
    <property type="entry name" value="ZINC FINGER PROTEIN 294"/>
    <property type="match status" value="1"/>
</dbReference>
<comment type="catalytic activity">
    <reaction evidence="1 16">
        <text>S-ubiquitinyl-[E2 ubiquitin-conjugating enzyme]-L-cysteine + [acceptor protein]-L-lysine = [E2 ubiquitin-conjugating enzyme]-L-cysteine + N(6)-ubiquitinyl-[acceptor protein]-L-lysine.</text>
        <dbReference type="EC" id="2.3.2.27"/>
    </reaction>
</comment>
<gene>
    <name evidence="19" type="ORF">TKK_008288</name>
</gene>
<evidence type="ECO:0000256" key="7">
    <source>
        <dbReference type="ARBA" id="ARBA00022490"/>
    </source>
</evidence>
<evidence type="ECO:0000256" key="9">
    <source>
        <dbReference type="ARBA" id="ARBA00022723"/>
    </source>
</evidence>
<dbReference type="EC" id="2.3.2.27" evidence="5 16"/>
<comment type="pathway">
    <text evidence="3 16">Protein modification; protein ubiquitination.</text>
</comment>
<evidence type="ECO:0000256" key="4">
    <source>
        <dbReference type="ARBA" id="ARBA00007997"/>
    </source>
</evidence>
<dbReference type="CDD" id="cd16491">
    <property type="entry name" value="RING-CH-C4HC3_LTN1"/>
    <property type="match status" value="1"/>
</dbReference>
<dbReference type="FunFam" id="3.30.40.10:FF:000038">
    <property type="entry name" value="E3 ubiquitin-protein ligase listerin"/>
    <property type="match status" value="1"/>
</dbReference>
<comment type="subunit">
    <text evidence="16">Component of the ribosome quality control complex (RQC).</text>
</comment>
<evidence type="ECO:0000313" key="20">
    <source>
        <dbReference type="Proteomes" id="UP001627154"/>
    </source>
</evidence>
<dbReference type="PROSITE" id="PS50089">
    <property type="entry name" value="ZF_RING_2"/>
    <property type="match status" value="1"/>
</dbReference>
<comment type="caution">
    <text evidence="19">The sequence shown here is derived from an EMBL/GenBank/DDBJ whole genome shotgun (WGS) entry which is preliminary data.</text>
</comment>
<organism evidence="19 20">
    <name type="scientific">Trichogramma kaykai</name>
    <dbReference type="NCBI Taxonomy" id="54128"/>
    <lineage>
        <taxon>Eukaryota</taxon>
        <taxon>Metazoa</taxon>
        <taxon>Ecdysozoa</taxon>
        <taxon>Arthropoda</taxon>
        <taxon>Hexapoda</taxon>
        <taxon>Insecta</taxon>
        <taxon>Pterygota</taxon>
        <taxon>Neoptera</taxon>
        <taxon>Endopterygota</taxon>
        <taxon>Hymenoptera</taxon>
        <taxon>Apocrita</taxon>
        <taxon>Proctotrupomorpha</taxon>
        <taxon>Chalcidoidea</taxon>
        <taxon>Trichogrammatidae</taxon>
        <taxon>Trichogramma</taxon>
    </lineage>
</organism>
<keyword evidence="11 15" id="KW-0863">Zinc-finger</keyword>
<comment type="similarity">
    <text evidence="4 16">Belongs to the LTN1 family.</text>
</comment>
<dbReference type="GO" id="GO:0072344">
    <property type="term" value="P:rescue of stalled ribosome"/>
    <property type="evidence" value="ECO:0007669"/>
    <property type="project" value="UniProtKB-UniRule"/>
</dbReference>
<keyword evidence="8 16" id="KW-0808">Transferase</keyword>
<keyword evidence="20" id="KW-1185">Reference proteome</keyword>
<dbReference type="EMBL" id="JBJJXI010000060">
    <property type="protein sequence ID" value="KAL3398071.1"/>
    <property type="molecule type" value="Genomic_DNA"/>
</dbReference>
<dbReference type="InterPro" id="IPR039795">
    <property type="entry name" value="LTN1/Rkr1"/>
</dbReference>
<dbReference type="GO" id="GO:1990112">
    <property type="term" value="C:RQC complex"/>
    <property type="evidence" value="ECO:0007669"/>
    <property type="project" value="UniProtKB-UniRule"/>
</dbReference>
<evidence type="ECO:0000256" key="10">
    <source>
        <dbReference type="ARBA" id="ARBA00022737"/>
    </source>
</evidence>
<feature type="region of interest" description="Disordered" evidence="17">
    <location>
        <begin position="1"/>
        <end position="22"/>
    </location>
</feature>
<comment type="function">
    <text evidence="16">E3 ubiquitin-protein ligase. Component of the ribosome quality control complex (RQC), a ribosome-associated complex that mediates ubiquitination and extraction of incompletely synthesized nascent chains for proteasomal degradation.</text>
</comment>
<protein>
    <recommendedName>
        <fullName evidence="6 16">E3 ubiquitin-protein ligase listerin</fullName>
        <ecNumber evidence="5 16">2.3.2.27</ecNumber>
    </recommendedName>
    <alternativeName>
        <fullName evidence="14 16">RING-type E3 ubiquitin transferase listerin</fullName>
    </alternativeName>
</protein>
<evidence type="ECO:0000256" key="2">
    <source>
        <dbReference type="ARBA" id="ARBA00004514"/>
    </source>
</evidence>
<feature type="domain" description="RING-type" evidence="18">
    <location>
        <begin position="1632"/>
        <end position="1679"/>
    </location>
</feature>
<dbReference type="Pfam" id="PF22958">
    <property type="entry name" value="Ltn1_1st"/>
    <property type="match status" value="1"/>
</dbReference>
<evidence type="ECO:0000256" key="11">
    <source>
        <dbReference type="ARBA" id="ARBA00022771"/>
    </source>
</evidence>
<keyword evidence="7" id="KW-0963">Cytoplasm</keyword>
<dbReference type="InterPro" id="IPR054478">
    <property type="entry name" value="LTN1_UBC"/>
</dbReference>
<dbReference type="Pfam" id="PF22999">
    <property type="entry name" value="LTN1_E3_ligase_6th"/>
    <property type="match status" value="1"/>
</dbReference>
<dbReference type="InterPro" id="IPR001841">
    <property type="entry name" value="Znf_RING"/>
</dbReference>
<evidence type="ECO:0000256" key="14">
    <source>
        <dbReference type="ARBA" id="ARBA00032366"/>
    </source>
</evidence>
<sequence length="1682" mass="194137">MGKNKGQRTKNNAQPSSSSRSAEFLGVTPGFIGYTAAKDGGYVPLMPGLSLDQPDLSNIEPNFQMVFKKMNKKDSTTKYKAIQEFAILCKDLELADIENVLPFWPRIYSQLSLDIDHRVREAVQVSHTTLVQRVGRTIATYLKQLAGPWFVAQYDTYPPAASAATNGFNNTFPPPKFVSAIAHCQVEILTYISDNLIILSPQSLSTNKSVPPEEKEAKYERLLCSSLQAYSFYLKTVGNDNVEKTIDFHKNLISNNKFWKLAKHDVLPIKTGFFNVLNSLICHANHIVIEERKKILTSVFNSLDESDPNLLIAVWETLLVAINNIEDWHKVISIEKLVLPKLWSILKNGGSTCASVVYPSLLPFLSHFTKCEIDKENMYTNFFENMRLGFSVKSVKFSRSETFAVVTSFVECFKYAILVNCMDTKTCKNLLIQQLTPVIRNCIYECTPFRSPFFCELSHLVRYWSKNKHNSDYPAYNELMNTFWSELMNIFDQLVDSADTDYNTTVSDIIESIADLLNYLQIAPSHNRRNMKVKFSDTMNAPTSEKIQQSPAIICHNQDVEFSNDLQQLVTKLCVDYFKRINENPSKHKIINLIKIIHGHENEKLFVALSKSYDTDENLLQFYNQYLKPLMSLENEETNATIDFIFIIISYMDNIEKIQTLKSFTEVNNQRVLKSILKCAISEQYREDINIQNWLRQERIASALVSASTSISSSMSFSETDEKLLKCAFKPLINGDLIVSGKVISEIVSKLCLTLTQVSRNHEKEVARTSKLLSDLLYLSWTHRDINPYSIQLLKALFHLNIREVIERTDEEEMSSVLEIAQKTWTEGLLELSNKIPQDEFIEHVKYFSSTIWKIIDFSDEVLKDSIVELSSIFVEIIIKCGEKYSTNFITTFLTELEIKMWVQCATKLICYGEVLSGKLHSSNLLIKGLIWENSYIIDLHENQLEDTTHKCLKWAVIIIKILNNLLAKNLDIPELSDLLINLSYVAALGENHNKHYSCTMNANIVHQLLNELYKELEELKNTLPEDVHIEFFVAVKQLIIKYGGFYPNILKFYHEYLYSKNDLSMLFENEKFNDVNTLLQSTQVLKDCEILYEYLLSCYDESDFQTFFIANHQMETNQVCDSLNRSFDTLSKLQNKPSVLLLNRSITVNAWEKYILPLECINFLTKCVTIIPTQLNTIQWDKVLLCLSTWSDSLGSTIKNLHNFEVKAFVIAVSKLYTAIQALMNKQEKHPVNLPPKLLDEWKNVFASELQESFFEYWIEFAELYNLEDSVMDNILPLKYLGKTLQNFRENIFELKTSRIKRFSQDEILNLSTKLISSPIMNLQLGTFITLSNIAKTFVACDKKLIEEEDFNTSSLNICKLKNVLNSLQAIVDTMLMEFKLGDSQSFVIQPYTDSYTYTVGYLFTWGTILTMCAEANADLRYHYADVLRDGFFSSLLSNLFRLMPSEILHDKNKSVRITELFTKMPSLDFEENWSEWRLDHWVCWLYTNCLRYLPVIVRQWWSTVDSRTSSVVDKVTTSYVSPILCNEEFRDKRFSDLSNMQIKVHPSVREVVALYNIDDESKLELIIKLPSNYPLGTVDVEPGQYSGPTKWRNCHLQLSIFLTHQNGSIFEGLKIWKANIDKRYSGVEECCICFSVFQINTYQLPHLTCSTCRKKFHKQCLYKWFSTSQKSTCPICRNTF</sequence>
<keyword evidence="13 16" id="KW-0862">Zinc</keyword>
<dbReference type="GO" id="GO:0061630">
    <property type="term" value="F:ubiquitin protein ligase activity"/>
    <property type="evidence" value="ECO:0007669"/>
    <property type="project" value="UniProtKB-UniRule"/>
</dbReference>
<dbReference type="InterPro" id="IPR016024">
    <property type="entry name" value="ARM-type_fold"/>
</dbReference>
<dbReference type="InterPro" id="IPR013083">
    <property type="entry name" value="Znf_RING/FYVE/PHD"/>
</dbReference>
<name>A0ABD2WYA9_9HYME</name>
<proteinExistence type="inferred from homology"/>
<keyword evidence="9 16" id="KW-0479">Metal-binding</keyword>
<keyword evidence="12 16" id="KW-0833">Ubl conjugation pathway</keyword>
<reference evidence="19 20" key="1">
    <citation type="journal article" date="2024" name="bioRxiv">
        <title>A reference genome for Trichogramma kaykai: A tiny desert-dwelling parasitoid wasp with competing sex-ratio distorters.</title>
        <authorList>
            <person name="Culotta J."/>
            <person name="Lindsey A.R."/>
        </authorList>
    </citation>
    <scope>NUCLEOTIDE SEQUENCE [LARGE SCALE GENOMIC DNA]</scope>
    <source>
        <strain evidence="19 20">KSX58</strain>
    </source>
</reference>
<evidence type="ECO:0000256" key="6">
    <source>
        <dbReference type="ARBA" id="ARBA00017157"/>
    </source>
</evidence>
<evidence type="ECO:0000313" key="19">
    <source>
        <dbReference type="EMBL" id="KAL3398071.1"/>
    </source>
</evidence>
<dbReference type="SUPFAM" id="SSF57850">
    <property type="entry name" value="RING/U-box"/>
    <property type="match status" value="1"/>
</dbReference>
<evidence type="ECO:0000256" key="15">
    <source>
        <dbReference type="PROSITE-ProRule" id="PRU00175"/>
    </source>
</evidence>
<dbReference type="Proteomes" id="UP001627154">
    <property type="component" value="Unassembled WGS sequence"/>
</dbReference>
<evidence type="ECO:0000256" key="17">
    <source>
        <dbReference type="SAM" id="MobiDB-lite"/>
    </source>
</evidence>
<feature type="compositionally biased region" description="Polar residues" evidence="17">
    <location>
        <begin position="9"/>
        <end position="21"/>
    </location>
</feature>
<dbReference type="SUPFAM" id="SSF48371">
    <property type="entry name" value="ARM repeat"/>
    <property type="match status" value="1"/>
</dbReference>
<dbReference type="InterPro" id="IPR039804">
    <property type="entry name" value="RING-CH-C4HC3_LTN1"/>
</dbReference>
<keyword evidence="10" id="KW-0677">Repeat</keyword>
<evidence type="ECO:0000256" key="1">
    <source>
        <dbReference type="ARBA" id="ARBA00000900"/>
    </source>
</evidence>
<dbReference type="InterPro" id="IPR054477">
    <property type="entry name" value="LTN1_E3_ligase_6th"/>
</dbReference>
<evidence type="ECO:0000256" key="16">
    <source>
        <dbReference type="RuleBase" id="RU367090"/>
    </source>
</evidence>
<evidence type="ECO:0000256" key="12">
    <source>
        <dbReference type="ARBA" id="ARBA00022786"/>
    </source>
</evidence>
<dbReference type="GO" id="GO:1990116">
    <property type="term" value="P:ribosome-associated ubiquitin-dependent protein catabolic process"/>
    <property type="evidence" value="ECO:0007669"/>
    <property type="project" value="UniProtKB-UniRule"/>
</dbReference>
<dbReference type="InterPro" id="IPR054476">
    <property type="entry name" value="Ltn1_N"/>
</dbReference>
<evidence type="ECO:0000259" key="18">
    <source>
        <dbReference type="PROSITE" id="PS50089"/>
    </source>
</evidence>
<dbReference type="Gene3D" id="3.30.40.10">
    <property type="entry name" value="Zinc/RING finger domain, C3HC4 (zinc finger)"/>
    <property type="match status" value="1"/>
</dbReference>
<comment type="subcellular location">
    <subcellularLocation>
        <location evidence="2">Cytoplasm</location>
        <location evidence="2">Cytosol</location>
    </subcellularLocation>
</comment>
<dbReference type="GO" id="GO:0008270">
    <property type="term" value="F:zinc ion binding"/>
    <property type="evidence" value="ECO:0007669"/>
    <property type="project" value="UniProtKB-KW"/>
</dbReference>
<evidence type="ECO:0000256" key="13">
    <source>
        <dbReference type="ARBA" id="ARBA00022833"/>
    </source>
</evidence>
<evidence type="ECO:0000256" key="3">
    <source>
        <dbReference type="ARBA" id="ARBA00004906"/>
    </source>
</evidence>
<evidence type="ECO:0000256" key="5">
    <source>
        <dbReference type="ARBA" id="ARBA00012483"/>
    </source>
</evidence>
<accession>A0ABD2WYA9</accession>
<dbReference type="PANTHER" id="PTHR12389:SF0">
    <property type="entry name" value="E3 UBIQUITIN-PROTEIN LIGASE LISTERIN"/>
    <property type="match status" value="1"/>
</dbReference>
<dbReference type="GO" id="GO:0005829">
    <property type="term" value="C:cytosol"/>
    <property type="evidence" value="ECO:0007669"/>
    <property type="project" value="UniProtKB-SubCell"/>
</dbReference>
<dbReference type="Pfam" id="PF13639">
    <property type="entry name" value="zf-RING_2"/>
    <property type="match status" value="1"/>
</dbReference>